<gene>
    <name evidence="5" type="ORF">DS909_12235</name>
</gene>
<keyword evidence="2" id="KW-0547">Nucleotide-binding</keyword>
<evidence type="ECO:0000256" key="1">
    <source>
        <dbReference type="ARBA" id="ARBA00022729"/>
    </source>
</evidence>
<dbReference type="Pfam" id="PF00149">
    <property type="entry name" value="Metallophos"/>
    <property type="match status" value="1"/>
</dbReference>
<feature type="domain" description="5'-Nucleotidase C-terminal" evidence="4">
    <location>
        <begin position="428"/>
        <end position="560"/>
    </location>
</feature>
<dbReference type="GO" id="GO:0016787">
    <property type="term" value="F:hydrolase activity"/>
    <property type="evidence" value="ECO:0007669"/>
    <property type="project" value="UniProtKB-KW"/>
</dbReference>
<dbReference type="EMBL" id="QOCE01000031">
    <property type="protein sequence ID" value="RBW54588.1"/>
    <property type="molecule type" value="Genomic_DNA"/>
</dbReference>
<sequence length="643" mass="69882">MLTSLSDAKVSLDDQDLAQPCPKNAIARLRVLATTDLHMNMASFDYYTDRADPTVGLTRTASLIRQARAEADHANITTLLLDNGDTLQGTPLGEFAQPDDGQPHVMVQALDLLKYDAVGLGNHDFNFGLPALDTALAHLKCPAVNSNVHRLDNQKSWVPYTILKRNVTADGQDWPLSIGVFSVLPPQAMDWDAHLLRGKVEIDDILSAAQQAISTLKAQGCHLVIALAHTGLQETTATPNLENAAIPLAALKGLDAIIAGHTHLLLPSPAHAGLKHVDASTGMVHGKPTVMPGSAGSHLGLIDLALIADGQGGWEIDSATTELRPIFERTDTGQPFPLVPEDAELTQLITPFHTTTRKNMQRPVGASTHPFHSYFTYFAPDRGLTQVAVAQAAALRAYISGTSYADLPLLSASAPSKFGGRAGPEHYTNVPAGPILLRHVADLHVFPNELHGLIVTGAQLRDWLEMAAGLFHQIHPKTEGAPLINPDVPGHNFDVIFGIEYQIDPSHPARFDLKGDLVDPSYHRIRNLSYKGQPVNDSQEFVVAVNNYRANGGGHFKALTTARPVPVPSRLIQHIVRDYLMGRLPHDPIADLPFPWHFTPQNQTRTTVHTSPSAALFLDEVQYMAPIALEQDDEGFVRYSLML</sequence>
<evidence type="ECO:0000256" key="2">
    <source>
        <dbReference type="RuleBase" id="RU362119"/>
    </source>
</evidence>
<dbReference type="RefSeq" id="WP_113823726.1">
    <property type="nucleotide sequence ID" value="NZ_QOCE01000031.1"/>
</dbReference>
<proteinExistence type="inferred from homology"/>
<protein>
    <submittedName>
        <fullName evidence="5">Bifunctional 2',3'-cyclic-nucleotide 2'-phosphodiesterase/3'-nucleotidase</fullName>
    </submittedName>
</protein>
<dbReference type="InterPro" id="IPR036907">
    <property type="entry name" value="5'-Nucleotdase_C_sf"/>
</dbReference>
<evidence type="ECO:0000259" key="3">
    <source>
        <dbReference type="Pfam" id="PF00149"/>
    </source>
</evidence>
<name>A0A366WX09_9RHOB</name>
<dbReference type="GO" id="GO:0030288">
    <property type="term" value="C:outer membrane-bounded periplasmic space"/>
    <property type="evidence" value="ECO:0007669"/>
    <property type="project" value="TreeGrafter"/>
</dbReference>
<dbReference type="InterPro" id="IPR029052">
    <property type="entry name" value="Metallo-depent_PP-like"/>
</dbReference>
<accession>A0A366WX09</accession>
<dbReference type="PANTHER" id="PTHR11575:SF6">
    <property type="entry name" value="2',3'-CYCLIC-NUCLEOTIDE 2'-PHOSPHODIESTERASE_3'-NUCLEOTIDASE"/>
    <property type="match status" value="1"/>
</dbReference>
<keyword evidence="2" id="KW-0378">Hydrolase</keyword>
<dbReference type="InterPro" id="IPR006179">
    <property type="entry name" value="5_nucleotidase/apyrase"/>
</dbReference>
<dbReference type="AlphaFoldDB" id="A0A366WX09"/>
<comment type="similarity">
    <text evidence="2">Belongs to the 5'-nucleotidase family.</text>
</comment>
<reference evidence="5 6" key="1">
    <citation type="submission" date="2018-07" db="EMBL/GenBank/DDBJ databases">
        <title>Modular assembly of carbohydrate-degrading microbial communities in the ocean.</title>
        <authorList>
            <person name="Enke T.N."/>
            <person name="Datta M.S."/>
            <person name="Schwartzman J.A."/>
            <person name="Cermak N."/>
            <person name="Schmitz D.A."/>
            <person name="Barrere J."/>
            <person name="Cordero O.X."/>
        </authorList>
    </citation>
    <scope>NUCLEOTIDE SEQUENCE [LARGE SCALE GENOMIC DNA]</scope>
    <source>
        <strain evidence="5 6">C3M10</strain>
    </source>
</reference>
<dbReference type="GO" id="GO:0000166">
    <property type="term" value="F:nucleotide binding"/>
    <property type="evidence" value="ECO:0007669"/>
    <property type="project" value="UniProtKB-KW"/>
</dbReference>
<dbReference type="PRINTS" id="PR01607">
    <property type="entry name" value="APYRASEFAMLY"/>
</dbReference>
<dbReference type="Gene3D" id="3.60.21.10">
    <property type="match status" value="1"/>
</dbReference>
<dbReference type="OrthoDB" id="9803927at2"/>
<dbReference type="NCBIfam" id="NF006938">
    <property type="entry name" value="PRK09420.1"/>
    <property type="match status" value="1"/>
</dbReference>
<evidence type="ECO:0000313" key="5">
    <source>
        <dbReference type="EMBL" id="RBW54588.1"/>
    </source>
</evidence>
<feature type="domain" description="Calcineurin-like phosphoesterase" evidence="3">
    <location>
        <begin position="29"/>
        <end position="263"/>
    </location>
</feature>
<dbReference type="InterPro" id="IPR004843">
    <property type="entry name" value="Calcineurin-like_PHP"/>
</dbReference>
<dbReference type="GO" id="GO:0009166">
    <property type="term" value="P:nucleotide catabolic process"/>
    <property type="evidence" value="ECO:0007669"/>
    <property type="project" value="InterPro"/>
</dbReference>
<dbReference type="InterPro" id="IPR008334">
    <property type="entry name" value="5'-Nucleotdase_C"/>
</dbReference>
<dbReference type="SUPFAM" id="SSF55816">
    <property type="entry name" value="5'-nucleotidase (syn. UDP-sugar hydrolase), C-terminal domain"/>
    <property type="match status" value="1"/>
</dbReference>
<dbReference type="Gene3D" id="3.90.780.10">
    <property type="entry name" value="5'-Nucleotidase, C-terminal domain"/>
    <property type="match status" value="1"/>
</dbReference>
<organism evidence="5 6">
    <name type="scientific">Phaeobacter gallaeciensis</name>
    <dbReference type="NCBI Taxonomy" id="60890"/>
    <lineage>
        <taxon>Bacteria</taxon>
        <taxon>Pseudomonadati</taxon>
        <taxon>Pseudomonadota</taxon>
        <taxon>Alphaproteobacteria</taxon>
        <taxon>Rhodobacterales</taxon>
        <taxon>Roseobacteraceae</taxon>
        <taxon>Phaeobacter</taxon>
    </lineage>
</organism>
<dbReference type="SUPFAM" id="SSF56300">
    <property type="entry name" value="Metallo-dependent phosphatases"/>
    <property type="match status" value="1"/>
</dbReference>
<evidence type="ECO:0000313" key="6">
    <source>
        <dbReference type="Proteomes" id="UP000252706"/>
    </source>
</evidence>
<dbReference type="Proteomes" id="UP000252706">
    <property type="component" value="Unassembled WGS sequence"/>
</dbReference>
<dbReference type="PANTHER" id="PTHR11575">
    <property type="entry name" value="5'-NUCLEOTIDASE-RELATED"/>
    <property type="match status" value="1"/>
</dbReference>
<dbReference type="Pfam" id="PF02872">
    <property type="entry name" value="5_nucleotid_C"/>
    <property type="match status" value="1"/>
</dbReference>
<comment type="caution">
    <text evidence="5">The sequence shown here is derived from an EMBL/GenBank/DDBJ whole genome shotgun (WGS) entry which is preliminary data.</text>
</comment>
<keyword evidence="1" id="KW-0732">Signal</keyword>
<evidence type="ECO:0000259" key="4">
    <source>
        <dbReference type="Pfam" id="PF02872"/>
    </source>
</evidence>